<feature type="transmembrane region" description="Helical" evidence="2">
    <location>
        <begin position="131"/>
        <end position="152"/>
    </location>
</feature>
<protein>
    <submittedName>
        <fullName evidence="3">SerS protein</fullName>
    </submittedName>
</protein>
<reference evidence="3" key="1">
    <citation type="submission" date="2021-02" db="EMBL/GenBank/DDBJ databases">
        <authorList>
            <person name="Dougan E. K."/>
            <person name="Rhodes N."/>
            <person name="Thang M."/>
            <person name="Chan C."/>
        </authorList>
    </citation>
    <scope>NUCLEOTIDE SEQUENCE</scope>
</reference>
<feature type="transmembrane region" description="Helical" evidence="2">
    <location>
        <begin position="364"/>
        <end position="384"/>
    </location>
</feature>
<sequence>MSTAKLEKKLAKLEVKLRAEFQADLKKAFQECIARLERSEAKLASYHEEDSASFNIDALADMIKRQEENPEKIQENQEEVPEAAQEEIPSESELEEEVEHHSDFEPVPFMESTWNVVLVMGLTDAGRLDELLGILLMLCSAVVQVMFGVVLLSRDFQGAPFENNLESASRWRRSLAHSHLHMDLAETSLVSRVCNIDESLIVSVGQASLLGEINSFLGMAKQDLARPDFAPGLWLSMLCVMLWCLFLCQEFRSIWLTVEAVLGIPIRKLTAFKDGRFDHISRGRWLLFMLTRLVRAVIAGVLLYGGVLFLASTTSIRDLMLNAVGLGIIMEVDEMIFNSLMPVKMQNAIQKLESIPVRFSRRRSQVEAIALLLLMVGLLVWPYFTYIEPLTSLMLQVKQVYCGGDQNFVVGLNTGQGVIFARSTLPFNSQVESNVSRTEREVMEYAFRGSSAFLQFEDNSNFEMRRSESLADTTSRVLACEDFDMWFVEGQGLDDIRYLDFYRVYWNTVLDDLGFQPGATCPQMEAFCHDSKLLRLVCSKTCGCGDVGVTAWFMVEEQGCPRVCKRDGFKLLSQKPCADMGKNEDKWHDLWTAYPASIARFAGFANDTLKLEDLIERGDQMIEAGCGALARNGEQREELVTGTDLCDGFHRFYAPLKELCPVACGCLGQSGNGCPGSCACYDDNQALLADLPYAPLFDGVSSCSDAALKGLCSEAVIRKHCLVSCGVCTPPQADDEAADDEAEGDDSHEAGDDGPSEVGDGHDSGDMGDDDGHDSGDMGDDDGHDAGDAGDDDGHEAGDYGYAAAEGDEAAEAGDGPDGGDVNLEEDDGAA</sequence>
<feature type="compositionally biased region" description="Acidic residues" evidence="1">
    <location>
        <begin position="76"/>
        <end position="97"/>
    </location>
</feature>
<dbReference type="Proteomes" id="UP000604046">
    <property type="component" value="Unassembled WGS sequence"/>
</dbReference>
<accession>A0A812UYY3</accession>
<keyword evidence="2" id="KW-0812">Transmembrane</keyword>
<name>A0A812UYY3_9DINO</name>
<evidence type="ECO:0000256" key="1">
    <source>
        <dbReference type="SAM" id="MobiDB-lite"/>
    </source>
</evidence>
<feature type="transmembrane region" description="Helical" evidence="2">
    <location>
        <begin position="323"/>
        <end position="343"/>
    </location>
</feature>
<evidence type="ECO:0000256" key="2">
    <source>
        <dbReference type="SAM" id="Phobius"/>
    </source>
</evidence>
<feature type="region of interest" description="Disordered" evidence="1">
    <location>
        <begin position="734"/>
        <end position="831"/>
    </location>
</feature>
<comment type="caution">
    <text evidence="3">The sequence shown here is derived from an EMBL/GenBank/DDBJ whole genome shotgun (WGS) entry which is preliminary data.</text>
</comment>
<evidence type="ECO:0000313" key="3">
    <source>
        <dbReference type="EMBL" id="CAE7599883.1"/>
    </source>
</evidence>
<organism evidence="3 4">
    <name type="scientific">Symbiodinium natans</name>
    <dbReference type="NCBI Taxonomy" id="878477"/>
    <lineage>
        <taxon>Eukaryota</taxon>
        <taxon>Sar</taxon>
        <taxon>Alveolata</taxon>
        <taxon>Dinophyceae</taxon>
        <taxon>Suessiales</taxon>
        <taxon>Symbiodiniaceae</taxon>
        <taxon>Symbiodinium</taxon>
    </lineage>
</organism>
<evidence type="ECO:0000313" key="4">
    <source>
        <dbReference type="Proteomes" id="UP000604046"/>
    </source>
</evidence>
<keyword evidence="2" id="KW-1133">Transmembrane helix</keyword>
<gene>
    <name evidence="3" type="primary">serS</name>
    <name evidence="3" type="ORF">SNAT2548_LOCUS34130</name>
</gene>
<dbReference type="EMBL" id="CAJNDS010002794">
    <property type="protein sequence ID" value="CAE7599883.1"/>
    <property type="molecule type" value="Genomic_DNA"/>
</dbReference>
<dbReference type="AlphaFoldDB" id="A0A812UYY3"/>
<feature type="compositionally biased region" description="Acidic residues" evidence="1">
    <location>
        <begin position="766"/>
        <end position="794"/>
    </location>
</feature>
<proteinExistence type="predicted"/>
<keyword evidence="4" id="KW-1185">Reference proteome</keyword>
<feature type="transmembrane region" description="Helical" evidence="2">
    <location>
        <begin position="285"/>
        <end position="311"/>
    </location>
</feature>
<feature type="compositionally biased region" description="Acidic residues" evidence="1">
    <location>
        <begin position="734"/>
        <end position="744"/>
    </location>
</feature>
<feature type="region of interest" description="Disordered" evidence="1">
    <location>
        <begin position="70"/>
        <end position="101"/>
    </location>
</feature>
<feature type="transmembrane region" description="Helical" evidence="2">
    <location>
        <begin position="229"/>
        <end position="248"/>
    </location>
</feature>
<keyword evidence="2" id="KW-0472">Membrane</keyword>